<dbReference type="EMBL" id="CP136920">
    <property type="protein sequence ID" value="WOO41090.1"/>
    <property type="molecule type" value="Genomic_DNA"/>
</dbReference>
<protein>
    <submittedName>
        <fullName evidence="2">Uncharacterized protein</fullName>
    </submittedName>
</protein>
<accession>A0AAQ3L872</accession>
<evidence type="ECO:0000256" key="1">
    <source>
        <dbReference type="SAM" id="SignalP"/>
    </source>
</evidence>
<feature type="signal peptide" evidence="1">
    <location>
        <begin position="1"/>
        <end position="27"/>
    </location>
</feature>
<dbReference type="KEGG" id="puo:RZN69_20920"/>
<dbReference type="RefSeq" id="WP_317833461.1">
    <property type="nucleotide sequence ID" value="NZ_CP136920.1"/>
</dbReference>
<gene>
    <name evidence="2" type="ORF">RZN69_20920</name>
</gene>
<dbReference type="Proteomes" id="UP001304300">
    <property type="component" value="Chromosome"/>
</dbReference>
<reference evidence="2 3" key="1">
    <citation type="submission" date="2023-10" db="EMBL/GenBank/DDBJ databases">
        <title>Rubellicoccus peritrichatus gen. nov., sp. nov., isolated from an algae of coral reef tank.</title>
        <authorList>
            <person name="Luo J."/>
        </authorList>
    </citation>
    <scope>NUCLEOTIDE SEQUENCE [LARGE SCALE GENOMIC DNA]</scope>
    <source>
        <strain evidence="2 3">CR14</strain>
    </source>
</reference>
<organism evidence="2 3">
    <name type="scientific">Rubellicoccus peritrichatus</name>
    <dbReference type="NCBI Taxonomy" id="3080537"/>
    <lineage>
        <taxon>Bacteria</taxon>
        <taxon>Pseudomonadati</taxon>
        <taxon>Verrucomicrobiota</taxon>
        <taxon>Opitutia</taxon>
        <taxon>Puniceicoccales</taxon>
        <taxon>Cerasicoccaceae</taxon>
        <taxon>Rubellicoccus</taxon>
    </lineage>
</organism>
<dbReference type="AlphaFoldDB" id="A0AAQ3L872"/>
<name>A0AAQ3L872_9BACT</name>
<keyword evidence="1" id="KW-0732">Signal</keyword>
<proteinExistence type="predicted"/>
<keyword evidence="3" id="KW-1185">Reference proteome</keyword>
<evidence type="ECO:0000313" key="3">
    <source>
        <dbReference type="Proteomes" id="UP001304300"/>
    </source>
</evidence>
<evidence type="ECO:0000313" key="2">
    <source>
        <dbReference type="EMBL" id="WOO41090.1"/>
    </source>
</evidence>
<feature type="chain" id="PRO_5042951769" evidence="1">
    <location>
        <begin position="28"/>
        <end position="250"/>
    </location>
</feature>
<sequence length="250" mass="28255">MTNKTKRFIPALTASLLVLAIANSSYGQIKIIINETNDTVAFGGSDSGTPERIVAPFINTYEYVAGWETGSLESTAEVLESNILVDGPTVTFEAFAYPSNGSQFQFRLHFQNTNSTTIQGTNTAYTQSDLLLSESEWNTLFGLSNGRKLAVTDGSGFSPMVVVRESSETYEYYYHEESDTEWIYDYIIQSWAYAEFFPWINCQGEWMYIAEFPWVFFVEGGWAYLLASENGAWIYFVETDTWKFVSADAE</sequence>